<dbReference type="InterPro" id="IPR006311">
    <property type="entry name" value="TAT_signal"/>
</dbReference>
<keyword evidence="1" id="KW-0004">4Fe-4S</keyword>
<keyword evidence="3" id="KW-0479">Metal-binding</keyword>
<evidence type="ECO:0000256" key="2">
    <source>
        <dbReference type="ARBA" id="ARBA00022505"/>
    </source>
</evidence>
<protein>
    <submittedName>
        <fullName evidence="9">Tetrathionate reductase subunit A</fullName>
    </submittedName>
</protein>
<feature type="non-terminal residue" evidence="9">
    <location>
        <position position="212"/>
    </location>
</feature>
<dbReference type="InterPro" id="IPR019546">
    <property type="entry name" value="TAT_signal_bac_arc"/>
</dbReference>
<feature type="domain" description="4Fe-4S Mo/W bis-MGD-type" evidence="8">
    <location>
        <begin position="70"/>
        <end position="156"/>
    </location>
</feature>
<evidence type="ECO:0000256" key="6">
    <source>
        <dbReference type="ARBA" id="ARBA00023004"/>
    </source>
</evidence>
<keyword evidence="4" id="KW-0732">Signal</keyword>
<evidence type="ECO:0000256" key="5">
    <source>
        <dbReference type="ARBA" id="ARBA00023002"/>
    </source>
</evidence>
<dbReference type="PANTHER" id="PTHR43742">
    <property type="entry name" value="TRIMETHYLAMINE-N-OXIDE REDUCTASE"/>
    <property type="match status" value="1"/>
</dbReference>
<name>A0A3B1BCN9_9ZZZZ</name>
<reference evidence="9" key="1">
    <citation type="submission" date="2018-06" db="EMBL/GenBank/DDBJ databases">
        <authorList>
            <person name="Zhirakovskaya E."/>
        </authorList>
    </citation>
    <scope>NUCLEOTIDE SEQUENCE</scope>
</reference>
<dbReference type="EMBL" id="UOFZ01000012">
    <property type="protein sequence ID" value="VAX12111.1"/>
    <property type="molecule type" value="Genomic_DNA"/>
</dbReference>
<dbReference type="SUPFAM" id="SSF53706">
    <property type="entry name" value="Formate dehydrogenase/DMSO reductase, domains 1-3"/>
    <property type="match status" value="1"/>
</dbReference>
<gene>
    <name evidence="9" type="ORF">MNBD_GAMMA24-2767</name>
</gene>
<evidence type="ECO:0000256" key="1">
    <source>
        <dbReference type="ARBA" id="ARBA00022485"/>
    </source>
</evidence>
<dbReference type="AlphaFoldDB" id="A0A3B1BCN9"/>
<dbReference type="GO" id="GO:0016491">
    <property type="term" value="F:oxidoreductase activity"/>
    <property type="evidence" value="ECO:0007669"/>
    <property type="project" value="UniProtKB-KW"/>
</dbReference>
<dbReference type="InterPro" id="IPR006963">
    <property type="entry name" value="Mopterin_OxRdtase_4Fe-4S_dom"/>
</dbReference>
<evidence type="ECO:0000313" key="9">
    <source>
        <dbReference type="EMBL" id="VAX12111.1"/>
    </source>
</evidence>
<organism evidence="9">
    <name type="scientific">hydrothermal vent metagenome</name>
    <dbReference type="NCBI Taxonomy" id="652676"/>
    <lineage>
        <taxon>unclassified sequences</taxon>
        <taxon>metagenomes</taxon>
        <taxon>ecological metagenomes</taxon>
    </lineage>
</organism>
<evidence type="ECO:0000259" key="8">
    <source>
        <dbReference type="PROSITE" id="PS51669"/>
    </source>
</evidence>
<dbReference type="SMART" id="SM00926">
    <property type="entry name" value="Molybdop_Fe4S4"/>
    <property type="match status" value="1"/>
</dbReference>
<dbReference type="Gene3D" id="3.30.200.210">
    <property type="match status" value="1"/>
</dbReference>
<sequence>MSSSRRNFIKKATAVGAATAFGFGYSHTANQMLKNVLLDDRPADPISGNAPKPEFSVDLKTGKLRLNPDQTVAYTMCMGCSTICGVRVRIDKKTQKVLRVTGNPYHVLSSEPFLPYETSVRDSFQALSRYQEKGLRSRSTACGRGNAVLDKLTNPDRVKVPLKRVGPRGSGMWAPISFEQLVEEVVEGGNLFSDGQFDVLRAIRDLKITLDP</sequence>
<dbReference type="NCBIfam" id="TIGR01409">
    <property type="entry name" value="TAT_signal_seq"/>
    <property type="match status" value="1"/>
</dbReference>
<evidence type="ECO:0000256" key="4">
    <source>
        <dbReference type="ARBA" id="ARBA00022729"/>
    </source>
</evidence>
<dbReference type="GO" id="GO:0051539">
    <property type="term" value="F:4 iron, 4 sulfur cluster binding"/>
    <property type="evidence" value="ECO:0007669"/>
    <property type="project" value="UniProtKB-KW"/>
</dbReference>
<dbReference type="PROSITE" id="PS51669">
    <property type="entry name" value="4FE4S_MOW_BIS_MGD"/>
    <property type="match status" value="1"/>
</dbReference>
<proteinExistence type="predicted"/>
<dbReference type="GO" id="GO:0046872">
    <property type="term" value="F:metal ion binding"/>
    <property type="evidence" value="ECO:0007669"/>
    <property type="project" value="UniProtKB-KW"/>
</dbReference>
<keyword evidence="6" id="KW-0408">Iron</keyword>
<dbReference type="PANTHER" id="PTHR43742:SF9">
    <property type="entry name" value="TETRATHIONATE REDUCTASE SUBUNIT A"/>
    <property type="match status" value="1"/>
</dbReference>
<dbReference type="PROSITE" id="PS51318">
    <property type="entry name" value="TAT"/>
    <property type="match status" value="1"/>
</dbReference>
<keyword evidence="2" id="KW-0500">Molybdenum</keyword>
<dbReference type="InterPro" id="IPR050612">
    <property type="entry name" value="Prok_Mopterin_Oxidored"/>
</dbReference>
<evidence type="ECO:0000256" key="7">
    <source>
        <dbReference type="ARBA" id="ARBA00023014"/>
    </source>
</evidence>
<evidence type="ECO:0000256" key="3">
    <source>
        <dbReference type="ARBA" id="ARBA00022723"/>
    </source>
</evidence>
<keyword evidence="7" id="KW-0411">Iron-sulfur</keyword>
<accession>A0A3B1BCN9</accession>
<keyword evidence="5" id="KW-0560">Oxidoreductase</keyword>